<feature type="compositionally biased region" description="Basic and acidic residues" evidence="1">
    <location>
        <begin position="201"/>
        <end position="214"/>
    </location>
</feature>
<dbReference type="EMBL" id="MU004187">
    <property type="protein sequence ID" value="KAF2497099.1"/>
    <property type="molecule type" value="Genomic_DNA"/>
</dbReference>
<feature type="region of interest" description="Disordered" evidence="1">
    <location>
        <begin position="184"/>
        <end position="217"/>
    </location>
</feature>
<evidence type="ECO:0000313" key="2">
    <source>
        <dbReference type="EMBL" id="KAF2497099.1"/>
    </source>
</evidence>
<gene>
    <name evidence="2" type="ORF">BU16DRAFT_526133</name>
</gene>
<dbReference type="AlphaFoldDB" id="A0A6A6QY03"/>
<evidence type="ECO:0000313" key="3">
    <source>
        <dbReference type="Proteomes" id="UP000799750"/>
    </source>
</evidence>
<protein>
    <submittedName>
        <fullName evidence="2">Uncharacterized protein</fullName>
    </submittedName>
</protein>
<keyword evidence="3" id="KW-1185">Reference proteome</keyword>
<evidence type="ECO:0000256" key="1">
    <source>
        <dbReference type="SAM" id="MobiDB-lite"/>
    </source>
</evidence>
<proteinExistence type="predicted"/>
<dbReference type="Proteomes" id="UP000799750">
    <property type="component" value="Unassembled WGS sequence"/>
</dbReference>
<sequence length="279" mass="29631">MPPQPSQSTILHPLTTPALLNRVLASQPPAPATLVICSTRLAFLAHLLHATSTPSSTYPDTLTPTLHTLATSSQVKLVFCPSVASLLGWLSVYKGTKGVADTAAEADNGEKKRTIRGAEAGSTRKLYLVDPLALHSHTPSFSAQGLGRCFAAAVEAAGRAGERLVVVECGGKKSIRVGAEEAGIEGGDADMDGGEDGGVGGREDSTEEGGRAERDEDPWEQEVPILNTTMRRLGAGSGERGWAGRTVKIRTVAERWFRFEVVEGGMEIPEEDGERMDER</sequence>
<reference evidence="2" key="1">
    <citation type="journal article" date="2020" name="Stud. Mycol.">
        <title>101 Dothideomycetes genomes: a test case for predicting lifestyles and emergence of pathogens.</title>
        <authorList>
            <person name="Haridas S."/>
            <person name="Albert R."/>
            <person name="Binder M."/>
            <person name="Bloem J."/>
            <person name="Labutti K."/>
            <person name="Salamov A."/>
            <person name="Andreopoulos B."/>
            <person name="Baker S."/>
            <person name="Barry K."/>
            <person name="Bills G."/>
            <person name="Bluhm B."/>
            <person name="Cannon C."/>
            <person name="Castanera R."/>
            <person name="Culley D."/>
            <person name="Daum C."/>
            <person name="Ezra D."/>
            <person name="Gonzalez J."/>
            <person name="Henrissat B."/>
            <person name="Kuo A."/>
            <person name="Liang C."/>
            <person name="Lipzen A."/>
            <person name="Lutzoni F."/>
            <person name="Magnuson J."/>
            <person name="Mondo S."/>
            <person name="Nolan M."/>
            <person name="Ohm R."/>
            <person name="Pangilinan J."/>
            <person name="Park H.-J."/>
            <person name="Ramirez L."/>
            <person name="Alfaro M."/>
            <person name="Sun H."/>
            <person name="Tritt A."/>
            <person name="Yoshinaga Y."/>
            <person name="Zwiers L.-H."/>
            <person name="Turgeon B."/>
            <person name="Goodwin S."/>
            <person name="Spatafora J."/>
            <person name="Crous P."/>
            <person name="Grigoriev I."/>
        </authorList>
    </citation>
    <scope>NUCLEOTIDE SEQUENCE</scope>
    <source>
        <strain evidence="2">CBS 269.34</strain>
    </source>
</reference>
<name>A0A6A6QY03_9PEZI</name>
<organism evidence="2 3">
    <name type="scientific">Lophium mytilinum</name>
    <dbReference type="NCBI Taxonomy" id="390894"/>
    <lineage>
        <taxon>Eukaryota</taxon>
        <taxon>Fungi</taxon>
        <taxon>Dikarya</taxon>
        <taxon>Ascomycota</taxon>
        <taxon>Pezizomycotina</taxon>
        <taxon>Dothideomycetes</taxon>
        <taxon>Pleosporomycetidae</taxon>
        <taxon>Mytilinidiales</taxon>
        <taxon>Mytilinidiaceae</taxon>
        <taxon>Lophium</taxon>
    </lineage>
</organism>
<accession>A0A6A6QY03</accession>
<dbReference type="OrthoDB" id="5391496at2759"/>